<feature type="domain" description="Ribbon-helix-helix protein CopG" evidence="1">
    <location>
        <begin position="6"/>
        <end position="39"/>
    </location>
</feature>
<dbReference type="EMBL" id="CAJB01000385">
    <property type="protein sequence ID" value="CCH79669.1"/>
    <property type="molecule type" value="Genomic_DNA"/>
</dbReference>
<evidence type="ECO:0000313" key="3">
    <source>
        <dbReference type="Proteomes" id="UP000035721"/>
    </source>
</evidence>
<organism evidence="2 3">
    <name type="scientific">Nostocoides japonicum T1-X7</name>
    <dbReference type="NCBI Taxonomy" id="1194083"/>
    <lineage>
        <taxon>Bacteria</taxon>
        <taxon>Bacillati</taxon>
        <taxon>Actinomycetota</taxon>
        <taxon>Actinomycetes</taxon>
        <taxon>Micrococcales</taxon>
        <taxon>Intrasporangiaceae</taxon>
        <taxon>Nostocoides</taxon>
    </lineage>
</organism>
<dbReference type="RefSeq" id="WP_048551583.1">
    <property type="nucleotide sequence ID" value="NZ_HF570958.1"/>
</dbReference>
<comment type="caution">
    <text evidence="2">The sequence shown here is derived from an EMBL/GenBank/DDBJ whole genome shotgun (WGS) entry which is preliminary data.</text>
</comment>
<dbReference type="Pfam" id="PF01402">
    <property type="entry name" value="RHH_1"/>
    <property type="match status" value="1"/>
</dbReference>
<dbReference type="STRING" id="1194083.BN12_530003"/>
<reference evidence="2 3" key="1">
    <citation type="journal article" date="2013" name="ISME J.">
        <title>A metabolic model for members of the genus Tetrasphaera involved in enhanced biological phosphorus removal.</title>
        <authorList>
            <person name="Kristiansen R."/>
            <person name="Nguyen H.T.T."/>
            <person name="Saunders A.M."/>
            <person name="Nielsen J.L."/>
            <person name="Wimmer R."/>
            <person name="Le V.Q."/>
            <person name="McIlroy S.J."/>
            <person name="Petrovski S."/>
            <person name="Seviour R.J."/>
            <person name="Calteau A."/>
            <person name="Nielsen K.L."/>
            <person name="Nielsen P.H."/>
        </authorList>
    </citation>
    <scope>NUCLEOTIDE SEQUENCE [LARGE SCALE GENOMIC DNA]</scope>
    <source>
        <strain evidence="2 3">T1-X7</strain>
    </source>
</reference>
<protein>
    <recommendedName>
        <fullName evidence="1">Ribbon-helix-helix protein CopG domain-containing protein</fullName>
    </recommendedName>
</protein>
<dbReference type="GO" id="GO:0006355">
    <property type="term" value="P:regulation of DNA-templated transcription"/>
    <property type="evidence" value="ECO:0007669"/>
    <property type="project" value="InterPro"/>
</dbReference>
<dbReference type="Proteomes" id="UP000035721">
    <property type="component" value="Unassembled WGS sequence"/>
</dbReference>
<name>A0A077M6B2_9MICO</name>
<dbReference type="AlphaFoldDB" id="A0A077M6B2"/>
<sequence length="80" mass="8224">MTVLPVNVDDDLIELLDAQAAESGRSRSEVLAAAIRRGLGGGRLAETLAAYRTGEEISDVDAMALAKAELAAARAGRATA</sequence>
<keyword evidence="3" id="KW-1185">Reference proteome</keyword>
<proteinExistence type="predicted"/>
<dbReference type="CDD" id="cd22231">
    <property type="entry name" value="RHH_NikR_HicB-like"/>
    <property type="match status" value="1"/>
</dbReference>
<evidence type="ECO:0000259" key="1">
    <source>
        <dbReference type="Pfam" id="PF01402"/>
    </source>
</evidence>
<dbReference type="InterPro" id="IPR002145">
    <property type="entry name" value="CopG"/>
</dbReference>
<evidence type="ECO:0000313" key="2">
    <source>
        <dbReference type="EMBL" id="CCH79669.1"/>
    </source>
</evidence>
<dbReference type="OrthoDB" id="9995882at2"/>
<accession>A0A077M6B2</accession>
<gene>
    <name evidence="2" type="ORF">BN12_530003</name>
</gene>